<evidence type="ECO:0000256" key="1">
    <source>
        <dbReference type="SAM" id="MobiDB-lite"/>
    </source>
</evidence>
<evidence type="ECO:0000313" key="2">
    <source>
        <dbReference type="EMBL" id="OQU77892.1"/>
    </source>
</evidence>
<organism evidence="2 3">
    <name type="scientific">Sorghum bicolor</name>
    <name type="common">Sorghum</name>
    <name type="synonym">Sorghum vulgare</name>
    <dbReference type="NCBI Taxonomy" id="4558"/>
    <lineage>
        <taxon>Eukaryota</taxon>
        <taxon>Viridiplantae</taxon>
        <taxon>Streptophyta</taxon>
        <taxon>Embryophyta</taxon>
        <taxon>Tracheophyta</taxon>
        <taxon>Spermatophyta</taxon>
        <taxon>Magnoliopsida</taxon>
        <taxon>Liliopsida</taxon>
        <taxon>Poales</taxon>
        <taxon>Poaceae</taxon>
        <taxon>PACMAD clade</taxon>
        <taxon>Panicoideae</taxon>
        <taxon>Andropogonodae</taxon>
        <taxon>Andropogoneae</taxon>
        <taxon>Sorghinae</taxon>
        <taxon>Sorghum</taxon>
    </lineage>
</organism>
<dbReference type="Proteomes" id="UP000000768">
    <property type="component" value="Chromosome 9"/>
</dbReference>
<gene>
    <name evidence="2" type="ORF">SORBI_3009G119501</name>
</gene>
<dbReference type="EMBL" id="CM000768">
    <property type="protein sequence ID" value="OQU77892.1"/>
    <property type="molecule type" value="Genomic_DNA"/>
</dbReference>
<dbReference type="InParanoid" id="A0A1Z5R295"/>
<feature type="region of interest" description="Disordered" evidence="1">
    <location>
        <begin position="37"/>
        <end position="105"/>
    </location>
</feature>
<dbReference type="EMBL" id="CM000768">
    <property type="protein sequence ID" value="OQU77893.1"/>
    <property type="molecule type" value="Genomic_DNA"/>
</dbReference>
<reference evidence="2" key="2">
    <citation type="submission" date="2017-02" db="EMBL/GenBank/DDBJ databases">
        <title>WGS assembly of Sorghum bicolor.</title>
        <authorList>
            <person name="Paterson A."/>
            <person name="Mullet J."/>
            <person name="Bowers J."/>
            <person name="Bruggmann R."/>
            <person name="Dubchak I."/>
            <person name="Grimwood J."/>
            <person name="Gundlach H."/>
            <person name="Haberer G."/>
            <person name="Hellsten U."/>
            <person name="Mitros T."/>
            <person name="Poliakov A."/>
            <person name="Schmutz J."/>
            <person name="Spannagl M."/>
            <person name="Tang H."/>
            <person name="Wang X."/>
            <person name="Wicker T."/>
            <person name="Bharti A."/>
            <person name="Chapman J."/>
            <person name="Feltus F."/>
            <person name="Gowik U."/>
            <person name="Grigoriev I."/>
            <person name="Lyons E."/>
            <person name="Maher C."/>
            <person name="Martis M."/>
            <person name="Narechania A."/>
            <person name="Otillar R."/>
            <person name="Penning B."/>
            <person name="Salamov A."/>
            <person name="Wang Y."/>
            <person name="Zhang L."/>
            <person name="Carpita N."/>
            <person name="Freeling M."/>
            <person name="Gingle A."/>
            <person name="Hash C."/>
            <person name="Keller B."/>
            <person name="Klein P."/>
            <person name="Kresovich S."/>
            <person name="Mccann M."/>
            <person name="Ming R."/>
            <person name="Peterson D."/>
            <person name="Rahman M."/>
            <person name="Ware D."/>
            <person name="Westhoff P."/>
            <person name="Mayer K."/>
            <person name="Messing J."/>
            <person name="Sims D."/>
            <person name="Jenkins J."/>
            <person name="Shu S."/>
            <person name="Rokhsar D."/>
        </authorList>
    </citation>
    <scope>NUCLEOTIDE SEQUENCE</scope>
</reference>
<proteinExistence type="predicted"/>
<accession>A0A1Z5R295</accession>
<name>A0A1Z5R295_SORBI</name>
<sequence>MAGTRMVACSPTPIPALQRRRGFVVVVARSARPIKRPISSEPLHRSIQPQPLAAHPSERRQTTRAQARLRHCALEQQPASSNSVDPPFHPASRTPGLQSPESRHRRPPCSIAAVILRSACSRPCAALEILPSSHSCCRWASDPRRWSSQVTWICLDLNLP</sequence>
<dbReference type="AlphaFoldDB" id="A0A1Z5R295"/>
<reference evidence="2 3" key="1">
    <citation type="journal article" date="2009" name="Nature">
        <title>The Sorghum bicolor genome and the diversification of grasses.</title>
        <authorList>
            <person name="Paterson A.H."/>
            <person name="Bowers J.E."/>
            <person name="Bruggmann R."/>
            <person name="Dubchak I."/>
            <person name="Grimwood J."/>
            <person name="Gundlach H."/>
            <person name="Haberer G."/>
            <person name="Hellsten U."/>
            <person name="Mitros T."/>
            <person name="Poliakov A."/>
            <person name="Schmutz J."/>
            <person name="Spannagl M."/>
            <person name="Tang H."/>
            <person name="Wang X."/>
            <person name="Wicker T."/>
            <person name="Bharti A.K."/>
            <person name="Chapman J."/>
            <person name="Feltus F.A."/>
            <person name="Gowik U."/>
            <person name="Grigoriev I.V."/>
            <person name="Lyons E."/>
            <person name="Maher C.A."/>
            <person name="Martis M."/>
            <person name="Narechania A."/>
            <person name="Otillar R.P."/>
            <person name="Penning B.W."/>
            <person name="Salamov A.A."/>
            <person name="Wang Y."/>
            <person name="Zhang L."/>
            <person name="Carpita N.C."/>
            <person name="Freeling M."/>
            <person name="Gingle A.R."/>
            <person name="Hash C.T."/>
            <person name="Keller B."/>
            <person name="Klein P."/>
            <person name="Kresovich S."/>
            <person name="McCann M.C."/>
            <person name="Ming R."/>
            <person name="Peterson D.G."/>
            <person name="Mehboob-ur-Rahman"/>
            <person name="Ware D."/>
            <person name="Westhoff P."/>
            <person name="Mayer K.F."/>
            <person name="Messing J."/>
            <person name="Rokhsar D.S."/>
        </authorList>
    </citation>
    <scope>NUCLEOTIDE SEQUENCE [LARGE SCALE GENOMIC DNA]</scope>
    <source>
        <strain evidence="3">cv. BTx623</strain>
    </source>
</reference>
<keyword evidence="3" id="KW-1185">Reference proteome</keyword>
<reference evidence="3" key="3">
    <citation type="journal article" date="2018" name="Plant J.">
        <title>The Sorghum bicolor reference genome: improved assembly, gene annotations, a transcriptome atlas, and signatures of genome organization.</title>
        <authorList>
            <person name="McCormick R.F."/>
            <person name="Truong S.K."/>
            <person name="Sreedasyam A."/>
            <person name="Jenkins J."/>
            <person name="Shu S."/>
            <person name="Sims D."/>
            <person name="Kennedy M."/>
            <person name="Amirebrahimi M."/>
            <person name="Weers B.D."/>
            <person name="McKinley B."/>
            <person name="Mattison A."/>
            <person name="Morishige D.T."/>
            <person name="Grimwood J."/>
            <person name="Schmutz J."/>
            <person name="Mullet J.E."/>
        </authorList>
    </citation>
    <scope>NUCLEOTIDE SEQUENCE [LARGE SCALE GENOMIC DNA]</scope>
    <source>
        <strain evidence="3">cv. BTx623</strain>
    </source>
</reference>
<protein>
    <submittedName>
        <fullName evidence="2">Uncharacterized protein</fullName>
    </submittedName>
</protein>
<dbReference type="Gramene" id="OQU77892">
    <property type="protein sequence ID" value="OQU77892"/>
    <property type="gene ID" value="SORBI_3009G119501"/>
</dbReference>
<dbReference type="Gramene" id="OQU77893">
    <property type="protein sequence ID" value="OQU77893"/>
    <property type="gene ID" value="SORBI_3009G119501"/>
</dbReference>
<evidence type="ECO:0000313" key="3">
    <source>
        <dbReference type="Proteomes" id="UP000000768"/>
    </source>
</evidence>